<dbReference type="OrthoDB" id="1929571at2759"/>
<dbReference type="InterPro" id="IPR044730">
    <property type="entry name" value="RNase_H-like_dom_plant"/>
</dbReference>
<dbReference type="PANTHER" id="PTHR33471">
    <property type="entry name" value="ATP-DEPENDENT ZINC METALLOPROTEASE-RELATED"/>
    <property type="match status" value="1"/>
</dbReference>
<evidence type="ECO:0000256" key="1">
    <source>
        <dbReference type="SAM" id="MobiDB-lite"/>
    </source>
</evidence>
<dbReference type="InterPro" id="IPR036397">
    <property type="entry name" value="RNaseH_sf"/>
</dbReference>
<feature type="non-terminal residue" evidence="3">
    <location>
        <position position="562"/>
    </location>
</feature>
<gene>
    <name evidence="3" type="ORF">GIB67_013605</name>
</gene>
<dbReference type="GO" id="GO:0004523">
    <property type="term" value="F:RNA-DNA hybrid ribonuclease activity"/>
    <property type="evidence" value="ECO:0007669"/>
    <property type="project" value="InterPro"/>
</dbReference>
<evidence type="ECO:0000313" key="3">
    <source>
        <dbReference type="EMBL" id="KAF6169175.1"/>
    </source>
</evidence>
<dbReference type="GO" id="GO:0003676">
    <property type="term" value="F:nucleic acid binding"/>
    <property type="evidence" value="ECO:0007669"/>
    <property type="project" value="InterPro"/>
</dbReference>
<dbReference type="Gene3D" id="3.30.420.10">
    <property type="entry name" value="Ribonuclease H-like superfamily/Ribonuclease H"/>
    <property type="match status" value="1"/>
</dbReference>
<name>A0A7J7NPR0_9MAGN</name>
<dbReference type="Pfam" id="PF13456">
    <property type="entry name" value="RVT_3"/>
    <property type="match status" value="1"/>
</dbReference>
<dbReference type="InterPro" id="IPR002156">
    <property type="entry name" value="RNaseH_domain"/>
</dbReference>
<dbReference type="PANTHER" id="PTHR33471:SF7">
    <property type="entry name" value="ATP-DEPENDENT ZINC METALLOPROTEASE-RELATED"/>
    <property type="match status" value="1"/>
</dbReference>
<evidence type="ECO:0000259" key="2">
    <source>
        <dbReference type="Pfam" id="PF13456"/>
    </source>
</evidence>
<dbReference type="Proteomes" id="UP000541444">
    <property type="component" value="Unassembled WGS sequence"/>
</dbReference>
<organism evidence="3 4">
    <name type="scientific">Kingdonia uniflora</name>
    <dbReference type="NCBI Taxonomy" id="39325"/>
    <lineage>
        <taxon>Eukaryota</taxon>
        <taxon>Viridiplantae</taxon>
        <taxon>Streptophyta</taxon>
        <taxon>Embryophyta</taxon>
        <taxon>Tracheophyta</taxon>
        <taxon>Spermatophyta</taxon>
        <taxon>Magnoliopsida</taxon>
        <taxon>Ranunculales</taxon>
        <taxon>Circaeasteraceae</taxon>
        <taxon>Kingdonia</taxon>
    </lineage>
</organism>
<evidence type="ECO:0000313" key="4">
    <source>
        <dbReference type="Proteomes" id="UP000541444"/>
    </source>
</evidence>
<reference evidence="3 4" key="1">
    <citation type="journal article" date="2020" name="IScience">
        <title>Genome Sequencing of the Endangered Kingdonia uniflora (Circaeasteraceae, Ranunculales) Reveals Potential Mechanisms of Evolutionary Specialization.</title>
        <authorList>
            <person name="Sun Y."/>
            <person name="Deng T."/>
            <person name="Zhang A."/>
            <person name="Moore M.J."/>
            <person name="Landis J.B."/>
            <person name="Lin N."/>
            <person name="Zhang H."/>
            <person name="Zhang X."/>
            <person name="Huang J."/>
            <person name="Zhang X."/>
            <person name="Sun H."/>
            <person name="Wang H."/>
        </authorList>
    </citation>
    <scope>NUCLEOTIDE SEQUENCE [LARGE SCALE GENOMIC DNA]</scope>
    <source>
        <strain evidence="3">TB1705</strain>
        <tissue evidence="3">Leaf</tissue>
    </source>
</reference>
<feature type="region of interest" description="Disordered" evidence="1">
    <location>
        <begin position="331"/>
        <end position="350"/>
    </location>
</feature>
<comment type="caution">
    <text evidence="3">The sequence shown here is derived from an EMBL/GenBank/DDBJ whole genome shotgun (WGS) entry which is preliminary data.</text>
</comment>
<keyword evidence="4" id="KW-1185">Reference proteome</keyword>
<proteinExistence type="predicted"/>
<sequence>ICIPQQVRNSISQEVPSVVDRVNAMPYSDDYIISRVSGDLNGEVDWIASLKKNDAQITILKTAMATMIYHIWLARNGKIFENKILSPNNIKKGILHEVSLRLNLHCKNGEDNWGINGYGGLFGDSTGESLLAFAERVTPQSIIFHEMQPISRELSIAVELGITTLRVATDSTLMVSCIGDGVDPPWERIGLMKNIKRMNSMLQEFSIGHEYRECSLCADYLASYLDAGTQFWDEKLERELAEAEALVYGEAEGGENDENLFRSICLLLQPPLSVAQMSNRARWSILQSYNLLKWHKAAHKAAVKALESGSSLSVVIRRIEDAMTYREVNEQVNDENQTQEGGAKKGTSNAKNYTSRCTSLGLHKMFAALPEEEKGVFRAYCFAPLLMIDLIVTMSTLVVEIFDRHLGDMKMRRFPKKKNTYGLKEIDDALKHAKLERHQEDVPIKFVKNYTIISPPKQGEKCLGERNQIETPTIGIAPVIGAPAVGAPTIGSSSSATEIRAVVVRVYSQLEEHCKILYNHGKMLERISMSTVGDNTLPLGNTLLLVQYQFSTPEKIVKYKRK</sequence>
<protein>
    <recommendedName>
        <fullName evidence="2">RNase H type-1 domain-containing protein</fullName>
    </recommendedName>
</protein>
<dbReference type="AlphaFoldDB" id="A0A7J7NPR0"/>
<accession>A0A7J7NPR0</accession>
<feature type="domain" description="RNase H type-1" evidence="2">
    <location>
        <begin position="115"/>
        <end position="223"/>
    </location>
</feature>
<dbReference type="EMBL" id="JACGCM010000669">
    <property type="protein sequence ID" value="KAF6169175.1"/>
    <property type="molecule type" value="Genomic_DNA"/>
</dbReference>
<dbReference type="CDD" id="cd06222">
    <property type="entry name" value="RNase_H_like"/>
    <property type="match status" value="1"/>
</dbReference>